<evidence type="ECO:0000256" key="1">
    <source>
        <dbReference type="SAM" id="Phobius"/>
    </source>
</evidence>
<dbReference type="AlphaFoldDB" id="Q66S12"/>
<protein>
    <submittedName>
        <fullName evidence="3">Uncharacterized protein</fullName>
    </submittedName>
</protein>
<reference evidence="3" key="2">
    <citation type="journal article" date="2005" name="Curr. Biol.">
        <title>Remodelling of the homeobox gene complement in the tunicate Oikopleura dioica.</title>
        <authorList>
            <person name="Edvardsen R.B."/>
            <person name="Seo H.C."/>
            <person name="Jensen M.F."/>
            <person name="Mialon A."/>
            <person name="Mikhaleva J."/>
            <person name="Bjordal M."/>
            <person name="Cartry J."/>
            <person name="Reinhardt R."/>
            <person name="Weissenbach J."/>
            <person name="Wincker P."/>
            <person name="Chourrout D."/>
        </authorList>
    </citation>
    <scope>NUCLEOTIDE SEQUENCE</scope>
</reference>
<accession>Q66S12</accession>
<gene>
    <name evidence="3" type="ORF">008-43</name>
</gene>
<feature type="chain" id="PRO_5004269113" evidence="2">
    <location>
        <begin position="25"/>
        <end position="473"/>
    </location>
</feature>
<feature type="transmembrane region" description="Helical" evidence="1">
    <location>
        <begin position="169"/>
        <end position="190"/>
    </location>
</feature>
<name>Q66S12_OIKDI</name>
<keyword evidence="2" id="KW-0732">Signal</keyword>
<reference evidence="3" key="1">
    <citation type="journal article" date="2004" name="Nature">
        <title>Hox cluster disintegration with persistent anteroposterior order of expression in Oikopleura dioica.</title>
        <authorList>
            <person name="Seo H.C."/>
            <person name="Edvardsen R.B."/>
            <person name="Maeland A.D."/>
            <person name="Bjordal M."/>
            <person name="Jensen M.F."/>
            <person name="Hansen A."/>
            <person name="Flaat M."/>
            <person name="Weissenbach J."/>
            <person name="Lehrach H."/>
            <person name="Wincker P."/>
            <person name="Reinhardt R."/>
            <person name="Chourrout D."/>
        </authorList>
    </citation>
    <scope>NUCLEOTIDE SEQUENCE</scope>
</reference>
<evidence type="ECO:0000256" key="2">
    <source>
        <dbReference type="SAM" id="SignalP"/>
    </source>
</evidence>
<feature type="transmembrane region" description="Helical" evidence="1">
    <location>
        <begin position="202"/>
        <end position="221"/>
    </location>
</feature>
<proteinExistence type="predicted"/>
<keyword evidence="1" id="KW-0472">Membrane</keyword>
<keyword evidence="1" id="KW-0812">Transmembrane</keyword>
<dbReference type="EMBL" id="AY613856">
    <property type="protein sequence ID" value="AAT47880.1"/>
    <property type="molecule type" value="Genomic_DNA"/>
</dbReference>
<sequence length="473" mass="54162">MSLATIAFFIWWSLTLEYDRRVQGLGHNLIRKILIEAGQHKAIENREVLPYVANLPSTIGRGQRNNVFLSWLFEFHNKEIYSLFKFDDENGTAYIKLDVNMPYKDASDAAAQKVENRNWQLIAEAHVKDYIKIGDEEASNINSIYCEKINSVEKISWLNKIIDYCANPIIAALLLLNCLMMFSPEVIAAAKSPLRKIRPSRVYFYLFLFAFGTLALKSNGFKSMLLSDAELEQCGLPITNKDASMEDELVRVEKALKSGFLSRMLRVCTRRVPLARCLAVSSSRLNFFGGYKVKSSRDRFEAGGRIGIETMVYEEKHILAELISFYIIKAASNEELRKNADLRMDWVTTLELVQLHVEMVRERLLQLDLDGELLMDQISRRVVLNMEQRKKDFEAATKVLIPTKDALSIISTRGHIYERNIAYTKGSFSLRSLGMRPISPSSCFGRKCLNQNFIFRLKASLCSAIFTRIQINK</sequence>
<evidence type="ECO:0000313" key="3">
    <source>
        <dbReference type="EMBL" id="AAT47880.1"/>
    </source>
</evidence>
<feature type="signal peptide" evidence="2">
    <location>
        <begin position="1"/>
        <end position="24"/>
    </location>
</feature>
<organism evidence="3">
    <name type="scientific">Oikopleura dioica</name>
    <name type="common">Tunicate</name>
    <dbReference type="NCBI Taxonomy" id="34765"/>
    <lineage>
        <taxon>Eukaryota</taxon>
        <taxon>Metazoa</taxon>
        <taxon>Chordata</taxon>
        <taxon>Tunicata</taxon>
        <taxon>Appendicularia</taxon>
        <taxon>Copelata</taxon>
        <taxon>Oikopleuridae</taxon>
        <taxon>Oikopleura</taxon>
    </lineage>
</organism>
<keyword evidence="1" id="KW-1133">Transmembrane helix</keyword>